<accession>A0A9D9HKF2</accession>
<name>A0A9D9HKF2_9BACT</name>
<dbReference type="Proteomes" id="UP000823617">
    <property type="component" value="Unassembled WGS sequence"/>
</dbReference>
<gene>
    <name evidence="1" type="ORF">IAC08_03520</name>
</gene>
<dbReference type="AlphaFoldDB" id="A0A9D9HKF2"/>
<evidence type="ECO:0000313" key="2">
    <source>
        <dbReference type="Proteomes" id="UP000823617"/>
    </source>
</evidence>
<proteinExistence type="predicted"/>
<organism evidence="1 2">
    <name type="scientific">Candidatus Cryptobacteroides intestinigallinarum</name>
    <dbReference type="NCBI Taxonomy" id="2840767"/>
    <lineage>
        <taxon>Bacteria</taxon>
        <taxon>Pseudomonadati</taxon>
        <taxon>Bacteroidota</taxon>
        <taxon>Bacteroidia</taxon>
        <taxon>Bacteroidales</taxon>
        <taxon>Candidatus Cryptobacteroides</taxon>
    </lineage>
</organism>
<evidence type="ECO:0000313" key="1">
    <source>
        <dbReference type="EMBL" id="MBO8455456.1"/>
    </source>
</evidence>
<reference evidence="1" key="1">
    <citation type="submission" date="2020-10" db="EMBL/GenBank/DDBJ databases">
        <authorList>
            <person name="Gilroy R."/>
        </authorList>
    </citation>
    <scope>NUCLEOTIDE SEQUENCE</scope>
    <source>
        <strain evidence="1">B1-3475</strain>
    </source>
</reference>
<reference evidence="1" key="2">
    <citation type="journal article" date="2021" name="PeerJ">
        <title>Extensive microbial diversity within the chicken gut microbiome revealed by metagenomics and culture.</title>
        <authorList>
            <person name="Gilroy R."/>
            <person name="Ravi A."/>
            <person name="Getino M."/>
            <person name="Pursley I."/>
            <person name="Horton D.L."/>
            <person name="Alikhan N.F."/>
            <person name="Baker D."/>
            <person name="Gharbi K."/>
            <person name="Hall N."/>
            <person name="Watson M."/>
            <person name="Adriaenssens E.M."/>
            <person name="Foster-Nyarko E."/>
            <person name="Jarju S."/>
            <person name="Secka A."/>
            <person name="Antonio M."/>
            <person name="Oren A."/>
            <person name="Chaudhuri R.R."/>
            <person name="La Ragione R."/>
            <person name="Hildebrand F."/>
            <person name="Pallen M.J."/>
        </authorList>
    </citation>
    <scope>NUCLEOTIDE SEQUENCE</scope>
    <source>
        <strain evidence="1">B1-3475</strain>
    </source>
</reference>
<comment type="caution">
    <text evidence="1">The sequence shown here is derived from an EMBL/GenBank/DDBJ whole genome shotgun (WGS) entry which is preliminary data.</text>
</comment>
<sequence length="751" mass="82709">MKRIIDIMAVAVTMIVPLSCSETLDPGGNLPPGKGIVRAGLAAYSNGSNDPQSDLGLEDLTAFHFIGGQLSSVRSLPHDGTGNGQMLELSLERPEGTVYMVARAKGAPEYQIPEVGSSEEWWLGTMLASEDGSSGIFFTGKADVSGASSSAPIALTLERGVARFDLGIEVAGTAKVKSITFSDVIAETPLFSQAGKAPGQVKKDLEVVFHEPLFTSEDGIAYIFGQDNPELKVSVLADVDGKECRVESSLPSEIRRNTIYTVILRTDSIGGSLTLDVREWGEGGESDAFPDTDRLLCVDPSSGALPDGAGLSQDGRTLTLPYNEVDFTIGIDCDDELELVSAEGYLLDIQPETGMNRFRIRKSLYAPEVHSETVRVSFRRKGMQHAYQEDAISIVLTENPTRLSGRMSFDNSLYEHDFATYADNEFGVFTLPEGKEMSIEFPDGEDEWILLEKEGIEGSIRVVGGWRPNDRKADGRRQEATLVIQNTDGTGREEYTVARRNYGLPVTWFHGVWWCKYNSMGNSRSFEDQVLASSDPAVEAGKTLFEYLETCSAEQYRDLWGWEYIGDSGQGMQVVEENGIAVLEGYQGGQTVHINKLPADALSPPGYELPTMEEFNRVFDATSTIWMMWNGTHQLKEPWEGHSAVKRVQKRKNGIQVGSLELSDLIYIAMSSPDFPEHEPLVWYGPGAQWNSAGIMHNSHYNNMLFGVHSPKGEGWFVTGGMINLYMVKNGAGNNDSRILRFKKSDVEYIY</sequence>
<protein>
    <submittedName>
        <fullName evidence="1">Uncharacterized protein</fullName>
    </submittedName>
</protein>
<dbReference type="EMBL" id="JADIMK010000035">
    <property type="protein sequence ID" value="MBO8455456.1"/>
    <property type="molecule type" value="Genomic_DNA"/>
</dbReference>